<evidence type="ECO:0000313" key="2">
    <source>
        <dbReference type="EMBL" id="RSM02349.1"/>
    </source>
</evidence>
<accession>A0A428TK12</accession>
<dbReference type="EMBL" id="NKCK01000076">
    <property type="protein sequence ID" value="RSM02349.1"/>
    <property type="molecule type" value="Genomic_DNA"/>
</dbReference>
<feature type="compositionally biased region" description="Basic and acidic residues" evidence="1">
    <location>
        <begin position="60"/>
        <end position="93"/>
    </location>
</feature>
<comment type="caution">
    <text evidence="2">The sequence shown here is derived from an EMBL/GenBank/DDBJ whole genome shotgun (WGS) entry which is preliminary data.</text>
</comment>
<gene>
    <name evidence="2" type="ORF">CEP52_008040</name>
</gene>
<evidence type="ECO:0000313" key="3">
    <source>
        <dbReference type="Proteomes" id="UP000287144"/>
    </source>
</evidence>
<keyword evidence="3" id="KW-1185">Reference proteome</keyword>
<feature type="region of interest" description="Disordered" evidence="1">
    <location>
        <begin position="1"/>
        <end position="24"/>
    </location>
</feature>
<evidence type="ECO:0000256" key="1">
    <source>
        <dbReference type="SAM" id="MobiDB-lite"/>
    </source>
</evidence>
<organism evidence="2 3">
    <name type="scientific">Fusarium oligoseptatum</name>
    <dbReference type="NCBI Taxonomy" id="2604345"/>
    <lineage>
        <taxon>Eukaryota</taxon>
        <taxon>Fungi</taxon>
        <taxon>Dikarya</taxon>
        <taxon>Ascomycota</taxon>
        <taxon>Pezizomycotina</taxon>
        <taxon>Sordariomycetes</taxon>
        <taxon>Hypocreomycetidae</taxon>
        <taxon>Hypocreales</taxon>
        <taxon>Nectriaceae</taxon>
        <taxon>Fusarium</taxon>
        <taxon>Fusarium solani species complex</taxon>
    </lineage>
</organism>
<name>A0A428TK12_9HYPO</name>
<feature type="compositionally biased region" description="Basic and acidic residues" evidence="1">
    <location>
        <begin position="1"/>
        <end position="13"/>
    </location>
</feature>
<dbReference type="AlphaFoldDB" id="A0A428TK12"/>
<reference evidence="2 3" key="1">
    <citation type="submission" date="2017-06" db="EMBL/GenBank/DDBJ databases">
        <title>Comparative genomic analysis of Ambrosia Fusariam Clade fungi.</title>
        <authorList>
            <person name="Stajich J.E."/>
            <person name="Carrillo J."/>
            <person name="Kijimoto T."/>
            <person name="Eskalen A."/>
            <person name="O'Donnell K."/>
            <person name="Kasson M."/>
        </authorList>
    </citation>
    <scope>NUCLEOTIDE SEQUENCE [LARGE SCALE GENOMIC DNA]</scope>
    <source>
        <strain evidence="2 3">NRRL62579</strain>
    </source>
</reference>
<sequence>MLPKPEFRSRYADPNHPASSGDIVALLTGGRWKYGRAKPTEAESSANKADSDRDSDDEKEEKRKVEKVEEAKEANSNEEKGQHVSKDEDKKSSSDGWGQLFQSNVLYLVITNLPHKEEPTEVDSAVLAELPS</sequence>
<dbReference type="Proteomes" id="UP000287144">
    <property type="component" value="Unassembled WGS sequence"/>
</dbReference>
<proteinExistence type="predicted"/>
<feature type="region of interest" description="Disordered" evidence="1">
    <location>
        <begin position="36"/>
        <end position="96"/>
    </location>
</feature>
<protein>
    <submittedName>
        <fullName evidence="2">Uncharacterized protein</fullName>
    </submittedName>
</protein>